<evidence type="ECO:0000313" key="2">
    <source>
        <dbReference type="Proteomes" id="UP000199112"/>
    </source>
</evidence>
<dbReference type="EMBL" id="FNWL01000003">
    <property type="protein sequence ID" value="SEH16954.1"/>
    <property type="molecule type" value="Genomic_DNA"/>
</dbReference>
<accession>A0A1H6G4N1</accession>
<keyword evidence="2" id="KW-1185">Reference proteome</keyword>
<dbReference type="OrthoDB" id="325206at2157"/>
<dbReference type="AlphaFoldDB" id="A0A1H6G4N1"/>
<name>A0A1H6G4N1_9EURY</name>
<dbReference type="RefSeq" id="WP_090507684.1">
    <property type="nucleotide sequence ID" value="NZ_FNWL01000003.1"/>
</dbReference>
<evidence type="ECO:0000313" key="1">
    <source>
        <dbReference type="EMBL" id="SEH16954.1"/>
    </source>
</evidence>
<dbReference type="InterPro" id="IPR055951">
    <property type="entry name" value="DUF7529"/>
</dbReference>
<dbReference type="Pfam" id="PF24373">
    <property type="entry name" value="DUF7529"/>
    <property type="match status" value="1"/>
</dbReference>
<organism evidence="1 2">
    <name type="scientific">Natronorubrum sediminis</name>
    <dbReference type="NCBI Taxonomy" id="640943"/>
    <lineage>
        <taxon>Archaea</taxon>
        <taxon>Methanobacteriati</taxon>
        <taxon>Methanobacteriota</taxon>
        <taxon>Stenosarchaea group</taxon>
        <taxon>Halobacteria</taxon>
        <taxon>Halobacteriales</taxon>
        <taxon>Natrialbaceae</taxon>
        <taxon>Natronorubrum</taxon>
    </lineage>
</organism>
<gene>
    <name evidence="1" type="ORF">SAMN04487967_2883</name>
</gene>
<reference evidence="2" key="1">
    <citation type="submission" date="2016-10" db="EMBL/GenBank/DDBJ databases">
        <authorList>
            <person name="Varghese N."/>
            <person name="Submissions S."/>
        </authorList>
    </citation>
    <scope>NUCLEOTIDE SEQUENCE [LARGE SCALE GENOMIC DNA]</scope>
    <source>
        <strain evidence="2">CGMCC 1.8981</strain>
    </source>
</reference>
<protein>
    <submittedName>
        <fullName evidence="1">Uncharacterized protein</fullName>
    </submittedName>
</protein>
<proteinExistence type="predicted"/>
<dbReference type="Proteomes" id="UP000199112">
    <property type="component" value="Unassembled WGS sequence"/>
</dbReference>
<sequence>MTDETPDSQWEVLLEDARAIAEEYQANGWETIVLEPEEITPVAREERTGFDVAVSADEYNLLEDVIERGDVTVTAAEVYYRPPPDESAQRLALAIERDDEHETAVVVPLAYEITDAQHVFETALVQEELLVHVLSEGESTDVDASAAAERGPNHETERWISFSHDDPSLFLEEADVREWTQ</sequence>